<dbReference type="EMBL" id="JAAOZC010000014">
    <property type="protein sequence ID" value="NIJ09620.1"/>
    <property type="molecule type" value="Genomic_DNA"/>
</dbReference>
<accession>A0ABX0TYZ6</accession>
<dbReference type="PANTHER" id="PTHR34598:SF3">
    <property type="entry name" value="OXIDOREDUCTASE AN1597"/>
    <property type="match status" value="1"/>
</dbReference>
<reference evidence="1 2" key="1">
    <citation type="submission" date="2020-03" db="EMBL/GenBank/DDBJ databases">
        <title>Genomic Encyclopedia of Type Strains, Phase III (KMG-III): the genomes of soil and plant-associated and newly described type strains.</title>
        <authorList>
            <person name="Whitman W."/>
        </authorList>
    </citation>
    <scope>NUCLEOTIDE SEQUENCE [LARGE SCALE GENOMIC DNA]</scope>
    <source>
        <strain evidence="1 2">CECT 8804</strain>
    </source>
</reference>
<dbReference type="NCBIfam" id="NF041278">
    <property type="entry name" value="CmcJ_NvfI_EfuI"/>
    <property type="match status" value="1"/>
</dbReference>
<organism evidence="1 2">
    <name type="scientific">Sphingomonas vulcanisoli</name>
    <dbReference type="NCBI Taxonomy" id="1658060"/>
    <lineage>
        <taxon>Bacteria</taxon>
        <taxon>Pseudomonadati</taxon>
        <taxon>Pseudomonadota</taxon>
        <taxon>Alphaproteobacteria</taxon>
        <taxon>Sphingomonadales</taxon>
        <taxon>Sphingomonadaceae</taxon>
        <taxon>Sphingomonas</taxon>
    </lineage>
</organism>
<evidence type="ECO:0000313" key="1">
    <source>
        <dbReference type="EMBL" id="NIJ09620.1"/>
    </source>
</evidence>
<sequence length="299" mass="33802">MATLSPEMPKSDDRKSSKDVVAKLNYVGEMHDRAVYDIRNPAGSNIVWDTRDVTIHDVRPHLDKFTMDTQGFAFVKLPSKFAENPELFEGNRKARHFVTDDSLDVQYAQEICDYIQNMTGARDVFPRLGGLVMRTSTRASAEKAAWAPPAEFVHLDFAPQAMQGWIDKTLAAKPRDLKPYSRVQLFQAWRCISPGPQDNTLAICDGDTVSSDDKVIVDSMTGDPSIPGNRWDSRMCHYSPDHRWYYMPDMEPDDLVLFKGYDSDVPDAMNAMHSAFQNPLGQTGVPRKSIEARILAFYD</sequence>
<proteinExistence type="predicted"/>
<dbReference type="RefSeq" id="WP_167075418.1">
    <property type="nucleotide sequence ID" value="NZ_JAAOZC010000014.1"/>
</dbReference>
<comment type="caution">
    <text evidence="1">The sequence shown here is derived from an EMBL/GenBank/DDBJ whole genome shotgun (WGS) entry which is preliminary data.</text>
</comment>
<dbReference type="PANTHER" id="PTHR34598">
    <property type="entry name" value="BLL6449 PROTEIN"/>
    <property type="match status" value="1"/>
</dbReference>
<name>A0ABX0TYZ6_9SPHN</name>
<protein>
    <recommendedName>
        <fullName evidence="3">Methyltransferase</fullName>
    </recommendedName>
</protein>
<dbReference type="Proteomes" id="UP000727456">
    <property type="component" value="Unassembled WGS sequence"/>
</dbReference>
<keyword evidence="2" id="KW-1185">Reference proteome</keyword>
<gene>
    <name evidence="1" type="ORF">FHS31_003257</name>
</gene>
<evidence type="ECO:0008006" key="3">
    <source>
        <dbReference type="Google" id="ProtNLM"/>
    </source>
</evidence>
<evidence type="ECO:0000313" key="2">
    <source>
        <dbReference type="Proteomes" id="UP000727456"/>
    </source>
</evidence>
<dbReference type="InterPro" id="IPR044053">
    <property type="entry name" value="AsaB-like"/>
</dbReference>